<reference evidence="6 7" key="1">
    <citation type="submission" date="2016-08" db="EMBL/GenBank/DDBJ databases">
        <title>A Parts List for Fungal Cellulosomes Revealed by Comparative Genomics.</title>
        <authorList>
            <consortium name="DOE Joint Genome Institute"/>
            <person name="Haitjema C.H."/>
            <person name="Gilmore S.P."/>
            <person name="Henske J.K."/>
            <person name="Solomon K.V."/>
            <person name="De Groot R."/>
            <person name="Kuo A."/>
            <person name="Mondo S.J."/>
            <person name="Salamov A.A."/>
            <person name="Labutti K."/>
            <person name="Zhao Z."/>
            <person name="Chiniquy J."/>
            <person name="Barry K."/>
            <person name="Brewer H.M."/>
            <person name="Purvine S.O."/>
            <person name="Wright A.T."/>
            <person name="Boxma B."/>
            <person name="Van Alen T."/>
            <person name="Hackstein J.H."/>
            <person name="Baker S.E."/>
            <person name="Grigoriev I.V."/>
            <person name="O'Malley M.A."/>
        </authorList>
    </citation>
    <scope>NUCLEOTIDE SEQUENCE [LARGE SCALE GENOMIC DNA]</scope>
    <source>
        <strain evidence="6 7">G1</strain>
    </source>
</reference>
<dbReference type="PANTHER" id="PTHR46237:SF1">
    <property type="entry name" value="CYTOCHROME B5 REDUCTASE 4"/>
    <property type="match status" value="1"/>
</dbReference>
<keyword evidence="1 4" id="KW-0349">Heme</keyword>
<evidence type="ECO:0000313" key="7">
    <source>
        <dbReference type="Proteomes" id="UP000193920"/>
    </source>
</evidence>
<dbReference type="PROSITE" id="PS00191">
    <property type="entry name" value="CYTOCHROME_B5_1"/>
    <property type="match status" value="1"/>
</dbReference>
<dbReference type="Pfam" id="PF00173">
    <property type="entry name" value="Cyt-b5"/>
    <property type="match status" value="1"/>
</dbReference>
<dbReference type="InterPro" id="IPR036400">
    <property type="entry name" value="Cyt_B5-like_heme/steroid_sf"/>
</dbReference>
<dbReference type="SUPFAM" id="SSF55856">
    <property type="entry name" value="Cytochrome b5-like heme/steroid binding domain"/>
    <property type="match status" value="1"/>
</dbReference>
<comment type="caution">
    <text evidence="6">The sequence shown here is derived from an EMBL/GenBank/DDBJ whole genome shotgun (WGS) entry which is preliminary data.</text>
</comment>
<evidence type="ECO:0000313" key="6">
    <source>
        <dbReference type="EMBL" id="ORY79163.1"/>
    </source>
</evidence>
<keyword evidence="7" id="KW-1185">Reference proteome</keyword>
<dbReference type="STRING" id="1754190.A0A1Y2F5M1"/>
<keyword evidence="3 4" id="KW-0408">Iron</keyword>
<dbReference type="GO" id="GO:0005737">
    <property type="term" value="C:cytoplasm"/>
    <property type="evidence" value="ECO:0007669"/>
    <property type="project" value="TreeGrafter"/>
</dbReference>
<dbReference type="EMBL" id="MCOG01000015">
    <property type="protein sequence ID" value="ORY79163.1"/>
    <property type="molecule type" value="Genomic_DNA"/>
</dbReference>
<dbReference type="Gene3D" id="3.10.120.10">
    <property type="entry name" value="Cytochrome b5-like heme/steroid binding domain"/>
    <property type="match status" value="1"/>
</dbReference>
<organism evidence="6 7">
    <name type="scientific">Neocallimastix californiae</name>
    <dbReference type="NCBI Taxonomy" id="1754190"/>
    <lineage>
        <taxon>Eukaryota</taxon>
        <taxon>Fungi</taxon>
        <taxon>Fungi incertae sedis</taxon>
        <taxon>Chytridiomycota</taxon>
        <taxon>Chytridiomycota incertae sedis</taxon>
        <taxon>Neocallimastigomycetes</taxon>
        <taxon>Neocallimastigales</taxon>
        <taxon>Neocallimastigaceae</taxon>
        <taxon>Neocallimastix</taxon>
    </lineage>
</organism>
<proteinExistence type="inferred from homology"/>
<name>A0A1Y2F5M1_9FUNG</name>
<dbReference type="Proteomes" id="UP000193920">
    <property type="component" value="Unassembled WGS sequence"/>
</dbReference>
<dbReference type="InterPro" id="IPR018506">
    <property type="entry name" value="Cyt_B5_heme-BS"/>
</dbReference>
<dbReference type="InterPro" id="IPR001199">
    <property type="entry name" value="Cyt_B5-like_heme/steroid-bd"/>
</dbReference>
<evidence type="ECO:0000259" key="5">
    <source>
        <dbReference type="PROSITE" id="PS50255"/>
    </source>
</evidence>
<dbReference type="SMART" id="SM01117">
    <property type="entry name" value="Cyt-b5"/>
    <property type="match status" value="1"/>
</dbReference>
<evidence type="ECO:0000256" key="2">
    <source>
        <dbReference type="ARBA" id="ARBA00022723"/>
    </source>
</evidence>
<dbReference type="AlphaFoldDB" id="A0A1Y2F5M1"/>
<dbReference type="FunFam" id="3.10.120.10:FF:000007">
    <property type="entry name" value="Sulfite oxidase, mitochondrial"/>
    <property type="match status" value="1"/>
</dbReference>
<dbReference type="GO" id="GO:0020037">
    <property type="term" value="F:heme binding"/>
    <property type="evidence" value="ECO:0007669"/>
    <property type="project" value="UniProtKB-UniRule"/>
</dbReference>
<accession>A0A1Y2F5M1</accession>
<dbReference type="GO" id="GO:0004128">
    <property type="term" value="F:cytochrome-b5 reductase activity, acting on NAD(P)H"/>
    <property type="evidence" value="ECO:0007669"/>
    <property type="project" value="TreeGrafter"/>
</dbReference>
<dbReference type="PANTHER" id="PTHR46237">
    <property type="entry name" value="CYTOCHROME B5 REDUCTASE 4 FAMILY MEMBER"/>
    <property type="match status" value="1"/>
</dbReference>
<evidence type="ECO:0000256" key="3">
    <source>
        <dbReference type="ARBA" id="ARBA00023004"/>
    </source>
</evidence>
<sequence length="75" mass="8551">YTIEEVGKHNTTEDCWMVFNNIVYDVTEYLNFHPGGKSILMTCAGKDGTSMFYKAHPWVDINSLLKNYIIGSLSK</sequence>
<dbReference type="PROSITE" id="PS50255">
    <property type="entry name" value="CYTOCHROME_B5_2"/>
    <property type="match status" value="1"/>
</dbReference>
<protein>
    <submittedName>
        <fullName evidence="6">Cytochrome B5</fullName>
    </submittedName>
</protein>
<comment type="similarity">
    <text evidence="4">Belongs to the cytochrome b5 family.</text>
</comment>
<dbReference type="OrthoDB" id="260519at2759"/>
<dbReference type="InterPro" id="IPR051872">
    <property type="entry name" value="Cytochrome_b5/Flavoprotein_Rdt"/>
</dbReference>
<evidence type="ECO:0000256" key="4">
    <source>
        <dbReference type="RuleBase" id="RU362121"/>
    </source>
</evidence>
<feature type="non-terminal residue" evidence="6">
    <location>
        <position position="1"/>
    </location>
</feature>
<feature type="domain" description="Cytochrome b5 heme-binding" evidence="5">
    <location>
        <begin position="1"/>
        <end position="74"/>
    </location>
</feature>
<dbReference type="GO" id="GO:0046872">
    <property type="term" value="F:metal ion binding"/>
    <property type="evidence" value="ECO:0007669"/>
    <property type="project" value="UniProtKB-UniRule"/>
</dbReference>
<evidence type="ECO:0000256" key="1">
    <source>
        <dbReference type="ARBA" id="ARBA00022617"/>
    </source>
</evidence>
<gene>
    <name evidence="6" type="ORF">LY90DRAFT_398588</name>
</gene>
<keyword evidence="2 4" id="KW-0479">Metal-binding</keyword>
<dbReference type="PRINTS" id="PR00363">
    <property type="entry name" value="CYTOCHROMEB5"/>
</dbReference>